<dbReference type="InterPro" id="IPR029026">
    <property type="entry name" value="tRNA_m1G_MTases_N"/>
</dbReference>
<evidence type="ECO:0000256" key="5">
    <source>
        <dbReference type="ARBA" id="ARBA00022679"/>
    </source>
</evidence>
<keyword evidence="7 9" id="KW-0699">rRNA-binding</keyword>
<dbReference type="CDD" id="cd18088">
    <property type="entry name" value="Nep1-like"/>
    <property type="match status" value="1"/>
</dbReference>
<dbReference type="PANTHER" id="PTHR12636:SF5">
    <property type="entry name" value="RIBOSOMAL RNA SMALL SUBUNIT METHYLTRANSFERASE NEP1"/>
    <property type="match status" value="1"/>
</dbReference>
<keyword evidence="6 9" id="KW-0949">S-adenosyl-L-methionine</keyword>
<dbReference type="InterPro" id="IPR029028">
    <property type="entry name" value="Alpha/beta_knot_MTases"/>
</dbReference>
<evidence type="ECO:0000256" key="7">
    <source>
        <dbReference type="ARBA" id="ARBA00022730"/>
    </source>
</evidence>
<evidence type="ECO:0000256" key="6">
    <source>
        <dbReference type="ARBA" id="ARBA00022691"/>
    </source>
</evidence>
<keyword evidence="5 9" id="KW-0808">Transferase</keyword>
<dbReference type="EC" id="2.1.1.-" evidence="9"/>
<keyword evidence="3 9" id="KW-0698">rRNA processing</keyword>
<keyword evidence="4 9" id="KW-0489">Methyltransferase</keyword>
<gene>
    <name evidence="9" type="primary">nep1</name>
    <name evidence="10" type="ORF">AKJ49_01370</name>
</gene>
<comment type="function">
    <text evidence="9">Methyltransferase involved in ribosomal biogenesis. Specifically catalyzes the N1-methylation of the pseudouridine corresponding to position 914 in M.jannaschii 16S rRNA.</text>
</comment>
<feature type="site" description="Stabilizes Arg-xx" evidence="9">
    <location>
        <position position="62"/>
    </location>
</feature>
<dbReference type="HAMAP" id="MF_00554">
    <property type="entry name" value="NEP1"/>
    <property type="match status" value="1"/>
</dbReference>
<comment type="catalytic activity">
    <reaction evidence="9">
        <text>a pseudouridine in rRNA + S-adenosyl-L-methionine = an N(1)-methylpseudouridine in rRNA + S-adenosyl-L-homocysteine + H(+)</text>
        <dbReference type="Rhea" id="RHEA:46696"/>
        <dbReference type="Rhea" id="RHEA-COMP:11634"/>
        <dbReference type="Rhea" id="RHEA-COMP:13933"/>
        <dbReference type="ChEBI" id="CHEBI:15378"/>
        <dbReference type="ChEBI" id="CHEBI:57856"/>
        <dbReference type="ChEBI" id="CHEBI:59789"/>
        <dbReference type="ChEBI" id="CHEBI:65314"/>
        <dbReference type="ChEBI" id="CHEBI:74890"/>
    </reaction>
</comment>
<dbReference type="Gene3D" id="3.40.1280.10">
    <property type="match status" value="1"/>
</dbReference>
<accession>A0A133VFD7</accession>
<evidence type="ECO:0000256" key="9">
    <source>
        <dbReference type="HAMAP-Rule" id="MF_00554"/>
    </source>
</evidence>
<evidence type="ECO:0000256" key="3">
    <source>
        <dbReference type="ARBA" id="ARBA00022552"/>
    </source>
</evidence>
<feature type="site" description="Interaction with substrate rRNA" evidence="9">
    <location>
        <position position="60"/>
    </location>
</feature>
<evidence type="ECO:0000313" key="10">
    <source>
        <dbReference type="EMBL" id="KXB05159.1"/>
    </source>
</evidence>
<dbReference type="PANTHER" id="PTHR12636">
    <property type="entry name" value="NEP1/MRA1"/>
    <property type="match status" value="1"/>
</dbReference>
<feature type="binding site" evidence="9">
    <location>
        <begin position="200"/>
        <end position="205"/>
    </location>
    <ligand>
        <name>S-adenosyl-L-methionine</name>
        <dbReference type="ChEBI" id="CHEBI:59789"/>
    </ligand>
</feature>
<evidence type="ECO:0000256" key="2">
    <source>
        <dbReference type="ARBA" id="ARBA00022517"/>
    </source>
</evidence>
<dbReference type="SUPFAM" id="SSF75217">
    <property type="entry name" value="alpha/beta knot"/>
    <property type="match status" value="1"/>
</dbReference>
<dbReference type="Pfam" id="PF03587">
    <property type="entry name" value="EMG1"/>
    <property type="match status" value="1"/>
</dbReference>
<dbReference type="GO" id="GO:0070037">
    <property type="term" value="F:rRNA (pseudouridine) methyltransferase activity"/>
    <property type="evidence" value="ECO:0007669"/>
    <property type="project" value="UniProtKB-UniRule"/>
</dbReference>
<keyword evidence="2 9" id="KW-0690">Ribosome biogenesis</keyword>
<reference evidence="10 11" key="1">
    <citation type="journal article" date="2016" name="Sci. Rep.">
        <title>Metabolic traits of an uncultured archaeal lineage -MSBL1- from brine pools of the Red Sea.</title>
        <authorList>
            <person name="Mwirichia R."/>
            <person name="Alam I."/>
            <person name="Rashid M."/>
            <person name="Vinu M."/>
            <person name="Ba-Alawi W."/>
            <person name="Anthony Kamau A."/>
            <person name="Kamanda Ngugi D."/>
            <person name="Goker M."/>
            <person name="Klenk H.P."/>
            <person name="Bajic V."/>
            <person name="Stingl U."/>
        </authorList>
    </citation>
    <scope>NUCLEOTIDE SEQUENCE [LARGE SCALE GENOMIC DNA]</scope>
    <source>
        <strain evidence="10">SCGC-AAA382A03</strain>
    </source>
</reference>
<dbReference type="Proteomes" id="UP000070549">
    <property type="component" value="Unassembled WGS sequence"/>
</dbReference>
<sequence>MLHLILADSELETVPSIISSDKSIQRKAQRRGRKGTELILDSNYYHKPMRKLEDSNRRGRPDIVHVCILAALDSPLNREGCLNMYIHTRNDEVINIDSETRIPRSYNRFIGLMEQLFLVGGVPPDNPLMKLERGKNLTDLVDEINADKTITFTQEGRKIGRDELFDGLGLDNDICVVIGDFPHGDFLSNVDGLSDDLVCIYSESLDAVTVVTHAIQFYEDYFLSDSIFS</sequence>
<dbReference type="InterPro" id="IPR005304">
    <property type="entry name" value="Rbsml_bgen_MeTrfase_EMG1/NEP1"/>
</dbReference>
<comment type="caution">
    <text evidence="10">The sequence shown here is derived from an EMBL/GenBank/DDBJ whole genome shotgun (WGS) entry which is preliminary data.</text>
</comment>
<comment type="similarity">
    <text evidence="1 9">Belongs to the class IV-like SAM-binding methyltransferase superfamily. RNA methyltransferase NEP1 family.</text>
</comment>
<dbReference type="GO" id="GO:0070475">
    <property type="term" value="P:rRNA base methylation"/>
    <property type="evidence" value="ECO:0007669"/>
    <property type="project" value="InterPro"/>
</dbReference>
<proteinExistence type="inferred from homology"/>
<feature type="binding site" evidence="9">
    <location>
        <position position="184"/>
    </location>
    <ligand>
        <name>S-adenosyl-L-methionine</name>
        <dbReference type="ChEBI" id="CHEBI:59789"/>
    </ligand>
</feature>
<evidence type="ECO:0000313" key="11">
    <source>
        <dbReference type="Proteomes" id="UP000070549"/>
    </source>
</evidence>
<keyword evidence="11" id="KW-1185">Reference proteome</keyword>
<organism evidence="10 11">
    <name type="scientific">candidate division MSBL1 archaeon SCGC-AAA382A03</name>
    <dbReference type="NCBI Taxonomy" id="1698278"/>
    <lineage>
        <taxon>Archaea</taxon>
        <taxon>Methanobacteriati</taxon>
        <taxon>Methanobacteriota</taxon>
        <taxon>candidate division MSBL1</taxon>
    </lineage>
</organism>
<feature type="site" description="Interaction with substrate rRNA" evidence="9">
    <location>
        <position position="108"/>
    </location>
</feature>
<protein>
    <recommendedName>
        <fullName evidence="9">Ribosomal RNA small subunit methyltransferase Nep1</fullName>
        <ecNumber evidence="9">2.1.1.-</ecNumber>
    </recommendedName>
    <alternativeName>
        <fullName evidence="9">16S rRNA (pseudouridine-N1-)-methyltransferase Nep1</fullName>
    </alternativeName>
</protein>
<evidence type="ECO:0000256" key="4">
    <source>
        <dbReference type="ARBA" id="ARBA00022603"/>
    </source>
</evidence>
<dbReference type="PATRIC" id="fig|1698278.3.peg.242"/>
<evidence type="ECO:0000256" key="8">
    <source>
        <dbReference type="ARBA" id="ARBA00022884"/>
    </source>
</evidence>
<name>A0A133VFD7_9EURY</name>
<comment type="subunit">
    <text evidence="9">Homodimer.</text>
</comment>
<dbReference type="AlphaFoldDB" id="A0A133VFD7"/>
<dbReference type="EMBL" id="LHYC01000033">
    <property type="protein sequence ID" value="KXB05159.1"/>
    <property type="molecule type" value="Genomic_DNA"/>
</dbReference>
<dbReference type="GO" id="GO:0019843">
    <property type="term" value="F:rRNA binding"/>
    <property type="evidence" value="ECO:0007669"/>
    <property type="project" value="UniProtKB-UniRule"/>
</dbReference>
<keyword evidence="8 9" id="KW-0694">RNA-binding</keyword>
<feature type="site" description="Interaction with substrate rRNA" evidence="9">
    <location>
        <position position="104"/>
    </location>
</feature>
<feature type="site" description="Interaction with substrate rRNA" evidence="9">
    <location>
        <position position="101"/>
    </location>
</feature>
<dbReference type="InterPro" id="IPR023503">
    <property type="entry name" value="Ribosome_NEP1_arc"/>
</dbReference>
<feature type="binding site" evidence="9">
    <location>
        <position position="179"/>
    </location>
    <ligand>
        <name>S-adenosyl-L-methionine</name>
        <dbReference type="ChEBI" id="CHEBI:59789"/>
    </ligand>
</feature>
<evidence type="ECO:0000256" key="1">
    <source>
        <dbReference type="ARBA" id="ARBA00008115"/>
    </source>
</evidence>